<dbReference type="AlphaFoldDB" id="A0AAV7WEF0"/>
<accession>A0AAV7WEF0</accession>
<reference evidence="2" key="1">
    <citation type="journal article" date="2022" name="bioRxiv">
        <title>Sequencing and chromosome-scale assembly of the giantPleurodeles waltlgenome.</title>
        <authorList>
            <person name="Brown T."/>
            <person name="Elewa A."/>
            <person name="Iarovenko S."/>
            <person name="Subramanian E."/>
            <person name="Araus A.J."/>
            <person name="Petzold A."/>
            <person name="Susuki M."/>
            <person name="Suzuki K.-i.T."/>
            <person name="Hayashi T."/>
            <person name="Toyoda A."/>
            <person name="Oliveira C."/>
            <person name="Osipova E."/>
            <person name="Leigh N.D."/>
            <person name="Simon A."/>
            <person name="Yun M.H."/>
        </authorList>
    </citation>
    <scope>NUCLEOTIDE SEQUENCE</scope>
    <source>
        <strain evidence="2">20211129_DDA</strain>
        <tissue evidence="2">Liver</tissue>
    </source>
</reference>
<name>A0AAV7WEF0_PLEWA</name>
<feature type="region of interest" description="Disordered" evidence="1">
    <location>
        <begin position="1"/>
        <end position="51"/>
    </location>
</feature>
<organism evidence="2 3">
    <name type="scientific">Pleurodeles waltl</name>
    <name type="common">Iberian ribbed newt</name>
    <dbReference type="NCBI Taxonomy" id="8319"/>
    <lineage>
        <taxon>Eukaryota</taxon>
        <taxon>Metazoa</taxon>
        <taxon>Chordata</taxon>
        <taxon>Craniata</taxon>
        <taxon>Vertebrata</taxon>
        <taxon>Euteleostomi</taxon>
        <taxon>Amphibia</taxon>
        <taxon>Batrachia</taxon>
        <taxon>Caudata</taxon>
        <taxon>Salamandroidea</taxon>
        <taxon>Salamandridae</taxon>
        <taxon>Pleurodelinae</taxon>
        <taxon>Pleurodeles</taxon>
    </lineage>
</organism>
<evidence type="ECO:0000313" key="3">
    <source>
        <dbReference type="Proteomes" id="UP001066276"/>
    </source>
</evidence>
<dbReference type="Proteomes" id="UP001066276">
    <property type="component" value="Chromosome 1_2"/>
</dbReference>
<keyword evidence="3" id="KW-1185">Reference proteome</keyword>
<protein>
    <submittedName>
        <fullName evidence="2">Uncharacterized protein</fullName>
    </submittedName>
</protein>
<dbReference type="EMBL" id="JANPWB010000002">
    <property type="protein sequence ID" value="KAJ1211738.1"/>
    <property type="molecule type" value="Genomic_DNA"/>
</dbReference>
<evidence type="ECO:0000256" key="1">
    <source>
        <dbReference type="SAM" id="MobiDB-lite"/>
    </source>
</evidence>
<sequence length="108" mass="11969">MEGQCGPRSAPMLKPSHRSREEGEVVRSSWRKRGPGERESEARIQGNSLETAPSRVAQLAAWGPKRKNILEAKTQGLLPGEALGSLKLRDRTEFAAGEHQQILEEQRA</sequence>
<evidence type="ECO:0000313" key="2">
    <source>
        <dbReference type="EMBL" id="KAJ1211738.1"/>
    </source>
</evidence>
<proteinExistence type="predicted"/>
<gene>
    <name evidence="2" type="ORF">NDU88_007094</name>
</gene>
<comment type="caution">
    <text evidence="2">The sequence shown here is derived from an EMBL/GenBank/DDBJ whole genome shotgun (WGS) entry which is preliminary data.</text>
</comment>